<protein>
    <recommendedName>
        <fullName evidence="2 5">Elongation factor Ts</fullName>
        <shortName evidence="5">EF-Ts</shortName>
    </recommendedName>
</protein>
<comment type="similarity">
    <text evidence="1 5">Belongs to the EF-Ts family.</text>
</comment>
<evidence type="ECO:0000256" key="2">
    <source>
        <dbReference type="ARBA" id="ARBA00016956"/>
    </source>
</evidence>
<keyword evidence="5" id="KW-0963">Cytoplasm</keyword>
<evidence type="ECO:0000313" key="8">
    <source>
        <dbReference type="Proteomes" id="UP000648239"/>
    </source>
</evidence>
<name>A0A8J7C1U5_9BACT</name>
<dbReference type="InterPro" id="IPR036402">
    <property type="entry name" value="EF-Ts_dimer_sf"/>
</dbReference>
<dbReference type="PANTHER" id="PTHR11741:SF0">
    <property type="entry name" value="ELONGATION FACTOR TS, MITOCHONDRIAL"/>
    <property type="match status" value="1"/>
</dbReference>
<dbReference type="InterPro" id="IPR009060">
    <property type="entry name" value="UBA-like_sf"/>
</dbReference>
<dbReference type="AlphaFoldDB" id="A0A8J7C1U5"/>
<dbReference type="Proteomes" id="UP000648239">
    <property type="component" value="Unassembled WGS sequence"/>
</dbReference>
<dbReference type="EMBL" id="JACXWD010000031">
    <property type="protein sequence ID" value="MBD3868415.1"/>
    <property type="molecule type" value="Genomic_DNA"/>
</dbReference>
<evidence type="ECO:0000256" key="4">
    <source>
        <dbReference type="ARBA" id="ARBA00022917"/>
    </source>
</evidence>
<comment type="caution">
    <text evidence="7">The sequence shown here is derived from an EMBL/GenBank/DDBJ whole genome shotgun (WGS) entry which is preliminary data.</text>
</comment>
<dbReference type="PANTHER" id="PTHR11741">
    <property type="entry name" value="ELONGATION FACTOR TS"/>
    <property type="match status" value="1"/>
</dbReference>
<dbReference type="SUPFAM" id="SSF46934">
    <property type="entry name" value="UBA-like"/>
    <property type="match status" value="1"/>
</dbReference>
<dbReference type="FunFam" id="1.10.286.20:FF:000001">
    <property type="entry name" value="Elongation factor Ts"/>
    <property type="match status" value="1"/>
</dbReference>
<feature type="domain" description="Translation elongation factor EFTs/EF1B dimerisation" evidence="6">
    <location>
        <begin position="34"/>
        <end position="196"/>
    </location>
</feature>
<dbReference type="InterPro" id="IPR001816">
    <property type="entry name" value="Transl_elong_EFTs/EF1B"/>
</dbReference>
<dbReference type="InterPro" id="IPR014039">
    <property type="entry name" value="Transl_elong_EFTs/EF1B_dimer"/>
</dbReference>
<keyword evidence="4 5" id="KW-0648">Protein biosynthesis</keyword>
<dbReference type="Gene3D" id="1.10.286.20">
    <property type="match status" value="1"/>
</dbReference>
<dbReference type="CDD" id="cd14275">
    <property type="entry name" value="UBA_EF-Ts"/>
    <property type="match status" value="1"/>
</dbReference>
<dbReference type="Gene3D" id="1.10.8.10">
    <property type="entry name" value="DNA helicase RuvA subunit, C-terminal domain"/>
    <property type="match status" value="1"/>
</dbReference>
<dbReference type="Pfam" id="PF00889">
    <property type="entry name" value="EF_TS"/>
    <property type="match status" value="1"/>
</dbReference>
<accession>A0A8J7C1U5</accession>
<evidence type="ECO:0000256" key="1">
    <source>
        <dbReference type="ARBA" id="ARBA00005532"/>
    </source>
</evidence>
<dbReference type="GO" id="GO:0003746">
    <property type="term" value="F:translation elongation factor activity"/>
    <property type="evidence" value="ECO:0007669"/>
    <property type="project" value="UniProtKB-UniRule"/>
</dbReference>
<evidence type="ECO:0000313" key="7">
    <source>
        <dbReference type="EMBL" id="MBD3868415.1"/>
    </source>
</evidence>
<evidence type="ECO:0000256" key="5">
    <source>
        <dbReference type="HAMAP-Rule" id="MF_00050"/>
    </source>
</evidence>
<comment type="subcellular location">
    <subcellularLocation>
        <location evidence="5">Cytoplasm</location>
    </subcellularLocation>
</comment>
<comment type="caution">
    <text evidence="5">Lacks conserved residue(s) required for the propagation of feature annotation.</text>
</comment>
<organism evidence="7 8">
    <name type="scientific">Candidatus Polarisedimenticola svalbardensis</name>
    <dbReference type="NCBI Taxonomy" id="2886004"/>
    <lineage>
        <taxon>Bacteria</taxon>
        <taxon>Pseudomonadati</taxon>
        <taxon>Acidobacteriota</taxon>
        <taxon>Candidatus Polarisedimenticolia</taxon>
        <taxon>Candidatus Polarisedimenticolales</taxon>
        <taxon>Candidatus Polarisedimenticolaceae</taxon>
        <taxon>Candidatus Polarisedimenticola</taxon>
    </lineage>
</organism>
<evidence type="ECO:0000259" key="6">
    <source>
        <dbReference type="Pfam" id="PF00889"/>
    </source>
</evidence>
<dbReference type="Gene3D" id="3.30.479.20">
    <property type="entry name" value="Elongation factor Ts, dimerisation domain"/>
    <property type="match status" value="1"/>
</dbReference>
<dbReference type="GO" id="GO:0005737">
    <property type="term" value="C:cytoplasm"/>
    <property type="evidence" value="ECO:0007669"/>
    <property type="project" value="UniProtKB-SubCell"/>
</dbReference>
<dbReference type="NCBIfam" id="TIGR00116">
    <property type="entry name" value="tsf"/>
    <property type="match status" value="2"/>
</dbReference>
<dbReference type="HAMAP" id="MF_00050">
    <property type="entry name" value="EF_Ts"/>
    <property type="match status" value="1"/>
</dbReference>
<reference evidence="7 8" key="1">
    <citation type="submission" date="2020-08" db="EMBL/GenBank/DDBJ databases">
        <title>Acidobacteriota in marine sediments use diverse sulfur dissimilation pathways.</title>
        <authorList>
            <person name="Wasmund K."/>
        </authorList>
    </citation>
    <scope>NUCLEOTIDE SEQUENCE [LARGE SCALE GENOMIC DNA]</scope>
    <source>
        <strain evidence="7">MAG AM4</strain>
    </source>
</reference>
<dbReference type="PROSITE" id="PS01126">
    <property type="entry name" value="EF_TS_1"/>
    <property type="match status" value="1"/>
</dbReference>
<dbReference type="SUPFAM" id="SSF54713">
    <property type="entry name" value="Elongation factor Ts (EF-Ts), dimerisation domain"/>
    <property type="match status" value="1"/>
</dbReference>
<gene>
    <name evidence="5 7" type="primary">tsf</name>
    <name evidence="7" type="ORF">IFK94_09860</name>
</gene>
<dbReference type="InterPro" id="IPR018101">
    <property type="entry name" value="Transl_elong_Ts_CS"/>
</dbReference>
<keyword evidence="3 5" id="KW-0251">Elongation factor</keyword>
<proteinExistence type="inferred from homology"/>
<sequence>MQISASLVKELREKTGVGMMACKRALTEAGGSLDEAEKILRKRGEATAAKKAGRAAGEGLIHSYIHTGSKVGVLLEVNCETDFTARNEDFQGMVKDIAMHIAAASPRFVSREDVPEEVVAGEREIFADQAKKTGKPENVIAKIVEGKIDKFYSEICLLEQPFVKDPDQNIQALLTERIARIGENMRVARFTRYVLGDS</sequence>
<dbReference type="FunFam" id="1.10.8.10:FF:000001">
    <property type="entry name" value="Elongation factor Ts"/>
    <property type="match status" value="1"/>
</dbReference>
<evidence type="ECO:0000256" key="3">
    <source>
        <dbReference type="ARBA" id="ARBA00022768"/>
    </source>
</evidence>
<comment type="function">
    <text evidence="5">Associates with the EF-Tu.GDP complex and induces the exchange of GDP to GTP. It remains bound to the aminoacyl-tRNA.EF-Tu.GTP complex up to the GTP hydrolysis stage on the ribosome.</text>
</comment>